<protein>
    <recommendedName>
        <fullName evidence="3">Lipoprotein</fullName>
    </recommendedName>
</protein>
<dbReference type="Proteomes" id="UP000614261">
    <property type="component" value="Unassembled WGS sequence"/>
</dbReference>
<accession>A0ABQ1JF91</accession>
<gene>
    <name evidence="1" type="ORF">GCM10010833_23310</name>
</gene>
<dbReference type="RefSeq" id="WP_188514545.1">
    <property type="nucleotide sequence ID" value="NZ_BMGD01000003.1"/>
</dbReference>
<proteinExistence type="predicted"/>
<sequence length="317" mass="34041">MPIGGRIAVQIAAIAAAMLLLTGCLLTPGKFTANMTVMRNGGFTFAYRGEIHMMGLSQLVAMGAAMDNKTGSFIPNPCYGDPAQIDGAVLKTALLQDGEDWAEDTFERECTETEIERQKTEWDDQVAAKKAEDARMLEMVKGLLGGIDPSSPDAIEEFIVRIKKQKGWRDVVHQGDGLFMIDYTVSGRIDQDFTFPVIEKTQGLSPFVVAAARANGAVRIDAPAFAATGSEGGMGGGMAGLMQIMRAFGSSSDSEEAKMFTSLPKPQGSFTIRTDGEILTNNTDDGPVASDGMKVLQWTINARRTKTPEALIMLDPA</sequence>
<comment type="caution">
    <text evidence="1">The sequence shown here is derived from an EMBL/GenBank/DDBJ whole genome shotgun (WGS) entry which is preliminary data.</text>
</comment>
<evidence type="ECO:0000313" key="2">
    <source>
        <dbReference type="Proteomes" id="UP000614261"/>
    </source>
</evidence>
<organism evidence="1 2">
    <name type="scientific">Blastomonas aquatica</name>
    <dbReference type="NCBI Taxonomy" id="1510276"/>
    <lineage>
        <taxon>Bacteria</taxon>
        <taxon>Pseudomonadati</taxon>
        <taxon>Pseudomonadota</taxon>
        <taxon>Alphaproteobacteria</taxon>
        <taxon>Sphingomonadales</taxon>
        <taxon>Sphingomonadaceae</taxon>
        <taxon>Blastomonas</taxon>
    </lineage>
</organism>
<evidence type="ECO:0000313" key="1">
    <source>
        <dbReference type="EMBL" id="GGB67437.1"/>
    </source>
</evidence>
<reference evidence="2" key="1">
    <citation type="journal article" date="2019" name="Int. J. Syst. Evol. Microbiol.">
        <title>The Global Catalogue of Microorganisms (GCM) 10K type strain sequencing project: providing services to taxonomists for standard genome sequencing and annotation.</title>
        <authorList>
            <consortium name="The Broad Institute Genomics Platform"/>
            <consortium name="The Broad Institute Genome Sequencing Center for Infectious Disease"/>
            <person name="Wu L."/>
            <person name="Ma J."/>
        </authorList>
    </citation>
    <scope>NUCLEOTIDE SEQUENCE [LARGE SCALE GENOMIC DNA]</scope>
    <source>
        <strain evidence="2">CGMCC 1.12851</strain>
    </source>
</reference>
<evidence type="ECO:0008006" key="3">
    <source>
        <dbReference type="Google" id="ProtNLM"/>
    </source>
</evidence>
<name>A0ABQ1JF91_9SPHN</name>
<dbReference type="PROSITE" id="PS51257">
    <property type="entry name" value="PROKAR_LIPOPROTEIN"/>
    <property type="match status" value="1"/>
</dbReference>
<dbReference type="EMBL" id="BMGD01000003">
    <property type="protein sequence ID" value="GGB67437.1"/>
    <property type="molecule type" value="Genomic_DNA"/>
</dbReference>
<keyword evidence="2" id="KW-1185">Reference proteome</keyword>